<evidence type="ECO:0000313" key="2">
    <source>
        <dbReference type="Proteomes" id="UP001497680"/>
    </source>
</evidence>
<gene>
    <name evidence="1" type="ORF">F4821DRAFT_237203</name>
</gene>
<sequence>MSHNILLTGVSGYLGGTILARIGAANLPPYDKLYALVRTDEQAAAVKQYSVEPLAFNIQDEAAVRDAVLNYGISVVFYLVDPFYSTPQVHFIKALTEIKKNTGRDVHFLHTSGAKIFSNHAGAPIDKPLLDNDPQLYDIQKSQKAPIGFMQNPVETNNIVIEEAERHGVRSYIFVPCIVYGKGEGFGNPISNQTVAIVRAAKAMKRVYDVNAGVSTWPVCHVIDNTTLYIELLRKILLGDNPGYGKNGYYLASPGSVSWQDLYAAMAASLAKRNIIEDDSVVTPSDEKIEEMAKALKRPQQFSPNEWVEMLIGGKCTFTARRGYELGWKPQYAPTHILEDADTEVELILQHLKD</sequence>
<organism evidence="1 2">
    <name type="scientific">Hypoxylon rubiginosum</name>
    <dbReference type="NCBI Taxonomy" id="110542"/>
    <lineage>
        <taxon>Eukaryota</taxon>
        <taxon>Fungi</taxon>
        <taxon>Dikarya</taxon>
        <taxon>Ascomycota</taxon>
        <taxon>Pezizomycotina</taxon>
        <taxon>Sordariomycetes</taxon>
        <taxon>Xylariomycetidae</taxon>
        <taxon>Xylariales</taxon>
        <taxon>Hypoxylaceae</taxon>
        <taxon>Hypoxylon</taxon>
    </lineage>
</organism>
<comment type="caution">
    <text evidence="1">The sequence shown here is derived from an EMBL/GenBank/DDBJ whole genome shotgun (WGS) entry which is preliminary data.</text>
</comment>
<dbReference type="EMBL" id="MU394311">
    <property type="protein sequence ID" value="KAI6086921.1"/>
    <property type="molecule type" value="Genomic_DNA"/>
</dbReference>
<reference evidence="1 2" key="1">
    <citation type="journal article" date="2022" name="New Phytol.">
        <title>Ecological generalism drives hyperdiversity of secondary metabolite gene clusters in xylarialean endophytes.</title>
        <authorList>
            <person name="Franco M.E.E."/>
            <person name="Wisecaver J.H."/>
            <person name="Arnold A.E."/>
            <person name="Ju Y.M."/>
            <person name="Slot J.C."/>
            <person name="Ahrendt S."/>
            <person name="Moore L.P."/>
            <person name="Eastman K.E."/>
            <person name="Scott K."/>
            <person name="Konkel Z."/>
            <person name="Mondo S.J."/>
            <person name="Kuo A."/>
            <person name="Hayes R.D."/>
            <person name="Haridas S."/>
            <person name="Andreopoulos B."/>
            <person name="Riley R."/>
            <person name="LaButti K."/>
            <person name="Pangilinan J."/>
            <person name="Lipzen A."/>
            <person name="Amirebrahimi M."/>
            <person name="Yan J."/>
            <person name="Adam C."/>
            <person name="Keymanesh K."/>
            <person name="Ng V."/>
            <person name="Louie K."/>
            <person name="Northen T."/>
            <person name="Drula E."/>
            <person name="Henrissat B."/>
            <person name="Hsieh H.M."/>
            <person name="Youens-Clark K."/>
            <person name="Lutzoni F."/>
            <person name="Miadlikowska J."/>
            <person name="Eastwood D.C."/>
            <person name="Hamelin R.C."/>
            <person name="Grigoriev I.V."/>
            <person name="U'Ren J.M."/>
        </authorList>
    </citation>
    <scope>NUCLEOTIDE SEQUENCE [LARGE SCALE GENOMIC DNA]</scope>
    <source>
        <strain evidence="1 2">ER1909</strain>
    </source>
</reference>
<protein>
    <submittedName>
        <fullName evidence="1">Uncharacterized protein</fullName>
    </submittedName>
</protein>
<keyword evidence="2" id="KW-1185">Reference proteome</keyword>
<evidence type="ECO:0000313" key="1">
    <source>
        <dbReference type="EMBL" id="KAI6086921.1"/>
    </source>
</evidence>
<name>A0ACC0D2R0_9PEZI</name>
<dbReference type="Proteomes" id="UP001497680">
    <property type="component" value="Unassembled WGS sequence"/>
</dbReference>
<accession>A0ACC0D2R0</accession>
<proteinExistence type="predicted"/>